<name>A0A1C6S1X5_9ACTN</name>
<dbReference type="AlphaFoldDB" id="A0A1C6S1X5"/>
<dbReference type="Gene3D" id="3.30.70.1230">
    <property type="entry name" value="Nucleotide cyclase"/>
    <property type="match status" value="1"/>
</dbReference>
<dbReference type="EMBL" id="FMHU01000002">
    <property type="protein sequence ID" value="SCL23398.1"/>
    <property type="molecule type" value="Genomic_DNA"/>
</dbReference>
<keyword evidence="2" id="KW-0067">ATP-binding</keyword>
<dbReference type="GO" id="GO:0009190">
    <property type="term" value="P:cyclic nucleotide biosynthetic process"/>
    <property type="evidence" value="ECO:0007669"/>
    <property type="project" value="InterPro"/>
</dbReference>
<evidence type="ECO:0000256" key="3">
    <source>
        <dbReference type="SAM" id="MobiDB-lite"/>
    </source>
</evidence>
<feature type="region of interest" description="Disordered" evidence="3">
    <location>
        <begin position="1020"/>
        <end position="1059"/>
    </location>
</feature>
<dbReference type="GO" id="GO:0035556">
    <property type="term" value="P:intracellular signal transduction"/>
    <property type="evidence" value="ECO:0007669"/>
    <property type="project" value="InterPro"/>
</dbReference>
<evidence type="ECO:0000313" key="6">
    <source>
        <dbReference type="Proteomes" id="UP000198906"/>
    </source>
</evidence>
<dbReference type="InterPro" id="IPR027417">
    <property type="entry name" value="P-loop_NTPase"/>
</dbReference>
<organism evidence="5 6">
    <name type="scientific">Micromonospora inyonensis</name>
    <dbReference type="NCBI Taxonomy" id="47866"/>
    <lineage>
        <taxon>Bacteria</taxon>
        <taxon>Bacillati</taxon>
        <taxon>Actinomycetota</taxon>
        <taxon>Actinomycetes</taxon>
        <taxon>Micromonosporales</taxon>
        <taxon>Micromonosporaceae</taxon>
        <taxon>Micromonospora</taxon>
    </lineage>
</organism>
<dbReference type="GO" id="GO:0005737">
    <property type="term" value="C:cytoplasm"/>
    <property type="evidence" value="ECO:0007669"/>
    <property type="project" value="TreeGrafter"/>
</dbReference>
<reference evidence="6" key="1">
    <citation type="submission" date="2016-06" db="EMBL/GenBank/DDBJ databases">
        <authorList>
            <person name="Varghese N."/>
        </authorList>
    </citation>
    <scope>NUCLEOTIDE SEQUENCE [LARGE SCALE GENOMIC DNA]</scope>
    <source>
        <strain evidence="6">DSM 46123</strain>
    </source>
</reference>
<dbReference type="Pfam" id="PF00211">
    <property type="entry name" value="Guanylate_cyc"/>
    <property type="match status" value="1"/>
</dbReference>
<dbReference type="InterPro" id="IPR041664">
    <property type="entry name" value="AAA_16"/>
</dbReference>
<feature type="domain" description="Guanylate cyclase" evidence="4">
    <location>
        <begin position="114"/>
        <end position="242"/>
    </location>
</feature>
<evidence type="ECO:0000256" key="2">
    <source>
        <dbReference type="ARBA" id="ARBA00022840"/>
    </source>
</evidence>
<dbReference type="CDD" id="cd07302">
    <property type="entry name" value="CHD"/>
    <property type="match status" value="1"/>
</dbReference>
<dbReference type="Gene3D" id="1.25.40.10">
    <property type="entry name" value="Tetratricopeptide repeat domain"/>
    <property type="match status" value="1"/>
</dbReference>
<evidence type="ECO:0000259" key="4">
    <source>
        <dbReference type="PROSITE" id="PS50125"/>
    </source>
</evidence>
<dbReference type="InterPro" id="IPR025874">
    <property type="entry name" value="DZR"/>
</dbReference>
<evidence type="ECO:0000256" key="1">
    <source>
        <dbReference type="ARBA" id="ARBA00022741"/>
    </source>
</evidence>
<protein>
    <submittedName>
        <fullName evidence="5">Double zinc ribbon</fullName>
    </submittedName>
</protein>
<dbReference type="PANTHER" id="PTHR16305:SF28">
    <property type="entry name" value="GUANYLATE CYCLASE DOMAIN-CONTAINING PROTEIN"/>
    <property type="match status" value="1"/>
</dbReference>
<dbReference type="Gene3D" id="3.40.50.300">
    <property type="entry name" value="P-loop containing nucleotide triphosphate hydrolases"/>
    <property type="match status" value="1"/>
</dbReference>
<dbReference type="Pfam" id="PF12773">
    <property type="entry name" value="DZR"/>
    <property type="match status" value="1"/>
</dbReference>
<evidence type="ECO:0000313" key="5">
    <source>
        <dbReference type="EMBL" id="SCL23398.1"/>
    </source>
</evidence>
<dbReference type="Pfam" id="PF13191">
    <property type="entry name" value="AAA_16"/>
    <property type="match status" value="1"/>
</dbReference>
<dbReference type="PANTHER" id="PTHR16305">
    <property type="entry name" value="TESTICULAR SOLUBLE ADENYLYL CYCLASE"/>
    <property type="match status" value="1"/>
</dbReference>
<dbReference type="PROSITE" id="PS50125">
    <property type="entry name" value="GUANYLATE_CYCLASE_2"/>
    <property type="match status" value="1"/>
</dbReference>
<dbReference type="SUPFAM" id="SSF52540">
    <property type="entry name" value="P-loop containing nucleoside triphosphate hydrolases"/>
    <property type="match status" value="1"/>
</dbReference>
<dbReference type="InterPro" id="IPR029787">
    <property type="entry name" value="Nucleotide_cyclase"/>
</dbReference>
<dbReference type="STRING" id="47866.GA0074694_3635"/>
<proteinExistence type="predicted"/>
<feature type="compositionally biased region" description="Gly residues" evidence="3">
    <location>
        <begin position="1024"/>
        <end position="1041"/>
    </location>
</feature>
<keyword evidence="1" id="KW-0547">Nucleotide-binding</keyword>
<dbReference type="Proteomes" id="UP000198906">
    <property type="component" value="Unassembled WGS sequence"/>
</dbReference>
<dbReference type="RefSeq" id="WP_245714783.1">
    <property type="nucleotide sequence ID" value="NZ_FMHU01000002.1"/>
</dbReference>
<keyword evidence="6" id="KW-1185">Reference proteome</keyword>
<dbReference type="GO" id="GO:0004016">
    <property type="term" value="F:adenylate cyclase activity"/>
    <property type="evidence" value="ECO:0007669"/>
    <property type="project" value="TreeGrafter"/>
</dbReference>
<dbReference type="SMART" id="SM00044">
    <property type="entry name" value="CYCc"/>
    <property type="match status" value="1"/>
</dbReference>
<feature type="region of interest" description="Disordered" evidence="3">
    <location>
        <begin position="1"/>
        <end position="28"/>
    </location>
</feature>
<accession>A0A1C6S1X5</accession>
<dbReference type="GO" id="GO:0005524">
    <property type="term" value="F:ATP binding"/>
    <property type="evidence" value="ECO:0007669"/>
    <property type="project" value="UniProtKB-KW"/>
</dbReference>
<dbReference type="InterPro" id="IPR001054">
    <property type="entry name" value="A/G_cyclase"/>
</dbReference>
<dbReference type="SUPFAM" id="SSF55073">
    <property type="entry name" value="Nucleotide cyclase"/>
    <property type="match status" value="1"/>
</dbReference>
<sequence>MDGPGGPSTGHFRSPPPRRDAPGRLTRLGSSREVGIAAHCVQCGRRTAPDDRFCGGCGAGLALTCEHCDRPLAPDAAFCTGCGRARSNRDAHPAVRVGGPAPTTPGQEDRRRVSVLFVDLIDFTPYVEQSDPELVRGLQTGFFSAARRVIGQYGGVVEKYIGDAVMALFGAPVATETDALRCVRAGLELQRVLARFAPVGADGLRFRVGVATGEALVDVAAAHHGGQAIVAGDVVNTASRMQSVAPPGGVLVCGTTYGLTRGAIRYEQQPAVTLKGRSSPTEVWLALGAAQRRAPDREPDATPLIDREHELGLLVNALDRATRERMPQLVTVFGRAGIGKSRLVRELYRHTRASADASLTWRTGRCPPFGENVTFAALADIVKSEAGILDTDPATAAAPRLRAAVADLVGPGEADRLVDALCPLVGLPGPTLPAEETQSAWRRFLLALAARRPTVLVFEDLHWADEKMLRLVELLGASARDVPLLVLGTARPELITRDPTWAGTIAGSLTITLPPLRPSGITSLYAHLFGQSAFSPDLINPLVEVADGNPLYAHEYVRMLIEQGFLRQSGRGWLLKKQDGLPIPDNVHAVIANRVDLLDPADRAVLLAASVVGSQFWPGAVAAALGQPVEAVERALRRLGQRDFVVELPASTMAGQAEYQFRHILVRDVCYQRLPRTERVARHERTAYWIDALARGRDTDLAEVLANHRWAAHEIARTLGLDTVRYAAAAREALHRAARRAYTLHALDAAAHHTARALGLADGADPVDRLQLELLGAEISFFRDGAAFLDAGGTETLTDLAERLFTHGDVGCAARAWTLLGRAAWIRADRDTALGRLARAVQLFEGLPDTEQKADAYAELGRLHMLNNESAEAVAAASTAAGIAERLGLVEARVDAQITAATARYQAGDRTGVDELHAAFETARAQRLLALPRAMQNLAYVVCEEGDWVRSNELLTEAAELSGSPGLTTGYSGEAMRAYFEGGFKALLAAADAFVDTPTGRWDMQVRGLRACLRILRDEPVPGERGGSGAGERGGRAGGPGPVLTAVDPQAPRPADDVSDALDTARRSGFRRLHWTTLGISALCRALQGRTGEASELLAELDDSWSAVPALLSGEWIAAAAYAAVLCGRDTAVQVRGMLDRAPHRTPWTDAARQTVTAALAATDGDHGRAGQLYGAAAELYGRIPAVTDRMLALALAAKELERAGDPAGAATVLGEVRAFALRNRAPGLLRLGDPARPTYSSPTLAC</sequence>
<dbReference type="SUPFAM" id="SSF48452">
    <property type="entry name" value="TPR-like"/>
    <property type="match status" value="1"/>
</dbReference>
<gene>
    <name evidence="5" type="ORF">GA0074694_3635</name>
</gene>
<dbReference type="InterPro" id="IPR011990">
    <property type="entry name" value="TPR-like_helical_dom_sf"/>
</dbReference>